<dbReference type="Proteomes" id="UP000324767">
    <property type="component" value="Unassembled WGS sequence"/>
</dbReference>
<dbReference type="Pfam" id="PF00505">
    <property type="entry name" value="HMG_box"/>
    <property type="match status" value="1"/>
</dbReference>
<feature type="DNA-binding region" description="HMG box" evidence="1">
    <location>
        <begin position="112"/>
        <end position="181"/>
    </location>
</feature>
<evidence type="ECO:0000256" key="1">
    <source>
        <dbReference type="PROSITE-ProRule" id="PRU00267"/>
    </source>
</evidence>
<feature type="region of interest" description="Disordered" evidence="2">
    <location>
        <begin position="87"/>
        <end position="111"/>
    </location>
</feature>
<evidence type="ECO:0000313" key="4">
    <source>
        <dbReference type="EMBL" id="KAA6415902.1"/>
    </source>
</evidence>
<evidence type="ECO:0000313" key="5">
    <source>
        <dbReference type="Proteomes" id="UP000324767"/>
    </source>
</evidence>
<dbReference type="GO" id="GO:0003677">
    <property type="term" value="F:DNA binding"/>
    <property type="evidence" value="ECO:0007669"/>
    <property type="project" value="UniProtKB-UniRule"/>
</dbReference>
<dbReference type="OrthoDB" id="5550281at2759"/>
<dbReference type="InterPro" id="IPR009071">
    <property type="entry name" value="HMG_box_dom"/>
</dbReference>
<dbReference type="Gene3D" id="1.10.30.10">
    <property type="entry name" value="High mobility group box domain"/>
    <property type="match status" value="1"/>
</dbReference>
<sequence length="349" mass="38375">MARPKKGEEKAKDQATLQVSIEDFVRTRDSVVTGLATLQSAVQDLSRAYIAHTNTVIGKGPGSSLELLNLTNPLGVDESLFRVAATPAPGAVTDGEGGKKKRKRAPHDTNAPKRALTPYFLYMQTARQLIASQMKPGYKAKEVADEGTRRWAAMPKAEKDEWNHKYAINMARYREKTKAYKEGRAVPEISDEEAKKLYEEQKKAGIVHEPPKEDPAAVEDDAETTSSDSSDDESSEPPKAPSPPKSPRASKRRKTAKEAAEKASSPVKKNPAKDADQLQLENEQAQRSSPPKSLEKKKTRPKKRSTDDAMDAGKEVAEAKSSPLKSTIEDSSKKEKRARKKRKSEAAEA</sequence>
<name>A0A5M8Q2D2_9LECA</name>
<reference evidence="4 5" key="1">
    <citation type="submission" date="2019-09" db="EMBL/GenBank/DDBJ databases">
        <title>The hologenome of the rock-dwelling lichen Lasallia pustulata.</title>
        <authorList>
            <person name="Greshake Tzovaras B."/>
            <person name="Segers F."/>
            <person name="Bicker A."/>
            <person name="Dal Grande F."/>
            <person name="Otte J."/>
            <person name="Hankeln T."/>
            <person name="Schmitt I."/>
            <person name="Ebersberger I."/>
        </authorList>
    </citation>
    <scope>NUCLEOTIDE SEQUENCE [LARGE SCALE GENOMIC DNA]</scope>
    <source>
        <strain evidence="4">A1-1</strain>
    </source>
</reference>
<feature type="compositionally biased region" description="Acidic residues" evidence="2">
    <location>
        <begin position="216"/>
        <end position="235"/>
    </location>
</feature>
<feature type="domain" description="HMG box" evidence="3">
    <location>
        <begin position="112"/>
        <end position="181"/>
    </location>
</feature>
<feature type="compositionally biased region" description="Basic and acidic residues" evidence="2">
    <location>
        <begin position="304"/>
        <end position="318"/>
    </location>
</feature>
<keyword evidence="1" id="KW-0539">Nucleus</keyword>
<accession>A0A5M8Q2D2</accession>
<evidence type="ECO:0000259" key="3">
    <source>
        <dbReference type="PROSITE" id="PS50118"/>
    </source>
</evidence>
<dbReference type="SMART" id="SM00398">
    <property type="entry name" value="HMG"/>
    <property type="match status" value="1"/>
</dbReference>
<dbReference type="EMBL" id="VXIT01000001">
    <property type="protein sequence ID" value="KAA6415902.1"/>
    <property type="molecule type" value="Genomic_DNA"/>
</dbReference>
<feature type="region of interest" description="Disordered" evidence="2">
    <location>
        <begin position="203"/>
        <end position="349"/>
    </location>
</feature>
<protein>
    <recommendedName>
        <fullName evidence="3">HMG box domain-containing protein</fullName>
    </recommendedName>
</protein>
<proteinExistence type="predicted"/>
<dbReference type="SUPFAM" id="SSF47095">
    <property type="entry name" value="HMG-box"/>
    <property type="match status" value="1"/>
</dbReference>
<dbReference type="InterPro" id="IPR036910">
    <property type="entry name" value="HMG_box_dom_sf"/>
</dbReference>
<gene>
    <name evidence="4" type="ORF">FRX48_00621</name>
</gene>
<evidence type="ECO:0000256" key="2">
    <source>
        <dbReference type="SAM" id="MobiDB-lite"/>
    </source>
</evidence>
<dbReference type="PROSITE" id="PS50118">
    <property type="entry name" value="HMG_BOX_2"/>
    <property type="match status" value="1"/>
</dbReference>
<feature type="compositionally biased region" description="Polar residues" evidence="2">
    <location>
        <begin position="279"/>
        <end position="291"/>
    </location>
</feature>
<dbReference type="GO" id="GO:0005634">
    <property type="term" value="C:nucleus"/>
    <property type="evidence" value="ECO:0007669"/>
    <property type="project" value="UniProtKB-UniRule"/>
</dbReference>
<comment type="caution">
    <text evidence="4">The sequence shown here is derived from an EMBL/GenBank/DDBJ whole genome shotgun (WGS) entry which is preliminary data.</text>
</comment>
<organism evidence="4 5">
    <name type="scientific">Lasallia pustulata</name>
    <dbReference type="NCBI Taxonomy" id="136370"/>
    <lineage>
        <taxon>Eukaryota</taxon>
        <taxon>Fungi</taxon>
        <taxon>Dikarya</taxon>
        <taxon>Ascomycota</taxon>
        <taxon>Pezizomycotina</taxon>
        <taxon>Lecanoromycetes</taxon>
        <taxon>OSLEUM clade</taxon>
        <taxon>Umbilicariomycetidae</taxon>
        <taxon>Umbilicariales</taxon>
        <taxon>Umbilicariaceae</taxon>
        <taxon>Lasallia</taxon>
    </lineage>
</organism>
<keyword evidence="1" id="KW-0238">DNA-binding</keyword>
<dbReference type="AlphaFoldDB" id="A0A5M8Q2D2"/>
<feature type="compositionally biased region" description="Basic residues" evidence="2">
    <location>
        <begin position="334"/>
        <end position="343"/>
    </location>
</feature>